<dbReference type="InterPro" id="IPR050351">
    <property type="entry name" value="BphY/WalK/GraS-like"/>
</dbReference>
<dbReference type="GO" id="GO:0005524">
    <property type="term" value="F:ATP binding"/>
    <property type="evidence" value="ECO:0007669"/>
    <property type="project" value="UniProtKB-KW"/>
</dbReference>
<dbReference type="InterPro" id="IPR004358">
    <property type="entry name" value="Sig_transdc_His_kin-like_C"/>
</dbReference>
<dbReference type="PRINTS" id="PR00344">
    <property type="entry name" value="BCTRLSENSOR"/>
</dbReference>
<keyword evidence="10" id="KW-0812">Transmembrane</keyword>
<dbReference type="Gene3D" id="3.30.565.10">
    <property type="entry name" value="Histidine kinase-like ATPase, C-terminal domain"/>
    <property type="match status" value="1"/>
</dbReference>
<dbReference type="GO" id="GO:0000156">
    <property type="term" value="F:phosphorelay response regulator activity"/>
    <property type="evidence" value="ECO:0007669"/>
    <property type="project" value="TreeGrafter"/>
</dbReference>
<evidence type="ECO:0000256" key="1">
    <source>
        <dbReference type="ARBA" id="ARBA00000085"/>
    </source>
</evidence>
<dbReference type="InterPro" id="IPR005467">
    <property type="entry name" value="His_kinase_dom"/>
</dbReference>
<organism evidence="12 13">
    <name type="scientific">Candidatus Scatomorpha intestinavium</name>
    <dbReference type="NCBI Taxonomy" id="2840922"/>
    <lineage>
        <taxon>Bacteria</taxon>
        <taxon>Bacillati</taxon>
        <taxon>Bacillota</taxon>
        <taxon>Clostridia</taxon>
        <taxon>Eubacteriales</taxon>
        <taxon>Candidatus Scatomorpha</taxon>
    </lineage>
</organism>
<keyword evidence="7 12" id="KW-0418">Kinase</keyword>
<evidence type="ECO:0000313" key="13">
    <source>
        <dbReference type="Proteomes" id="UP000824262"/>
    </source>
</evidence>
<dbReference type="AlphaFoldDB" id="A0A9D1CTC7"/>
<dbReference type="GO" id="GO:0030295">
    <property type="term" value="F:protein kinase activator activity"/>
    <property type="evidence" value="ECO:0007669"/>
    <property type="project" value="TreeGrafter"/>
</dbReference>
<feature type="domain" description="Histidine kinase" evidence="11">
    <location>
        <begin position="106"/>
        <end position="319"/>
    </location>
</feature>
<keyword evidence="4" id="KW-0597">Phosphoprotein</keyword>
<reference evidence="12" key="2">
    <citation type="journal article" date="2021" name="PeerJ">
        <title>Extensive microbial diversity within the chicken gut microbiome revealed by metagenomics and culture.</title>
        <authorList>
            <person name="Gilroy R."/>
            <person name="Ravi A."/>
            <person name="Getino M."/>
            <person name="Pursley I."/>
            <person name="Horton D.L."/>
            <person name="Alikhan N.F."/>
            <person name="Baker D."/>
            <person name="Gharbi K."/>
            <person name="Hall N."/>
            <person name="Watson M."/>
            <person name="Adriaenssens E.M."/>
            <person name="Foster-Nyarko E."/>
            <person name="Jarju S."/>
            <person name="Secka A."/>
            <person name="Antonio M."/>
            <person name="Oren A."/>
            <person name="Chaudhuri R.R."/>
            <person name="La Ragione R."/>
            <person name="Hildebrand F."/>
            <person name="Pallen M.J."/>
        </authorList>
    </citation>
    <scope>NUCLEOTIDE SEQUENCE</scope>
    <source>
        <strain evidence="12">ChiBcolR7-354</strain>
    </source>
</reference>
<gene>
    <name evidence="12" type="ORF">IAB77_08660</name>
</gene>
<comment type="caution">
    <text evidence="12">The sequence shown here is derived from an EMBL/GenBank/DDBJ whole genome shotgun (WGS) entry which is preliminary data.</text>
</comment>
<dbReference type="SUPFAM" id="SSF47384">
    <property type="entry name" value="Homodimeric domain of signal transducing histidine kinase"/>
    <property type="match status" value="1"/>
</dbReference>
<evidence type="ECO:0000256" key="3">
    <source>
        <dbReference type="ARBA" id="ARBA00012438"/>
    </source>
</evidence>
<evidence type="ECO:0000256" key="2">
    <source>
        <dbReference type="ARBA" id="ARBA00004370"/>
    </source>
</evidence>
<evidence type="ECO:0000256" key="6">
    <source>
        <dbReference type="ARBA" id="ARBA00022741"/>
    </source>
</evidence>
<evidence type="ECO:0000313" key="12">
    <source>
        <dbReference type="EMBL" id="HIQ79313.1"/>
    </source>
</evidence>
<dbReference type="SMART" id="SM00388">
    <property type="entry name" value="HisKA"/>
    <property type="match status" value="1"/>
</dbReference>
<dbReference type="InterPro" id="IPR036097">
    <property type="entry name" value="HisK_dim/P_sf"/>
</dbReference>
<proteinExistence type="predicted"/>
<evidence type="ECO:0000256" key="5">
    <source>
        <dbReference type="ARBA" id="ARBA00022679"/>
    </source>
</evidence>
<dbReference type="PANTHER" id="PTHR42878:SF7">
    <property type="entry name" value="SENSOR HISTIDINE KINASE GLRK"/>
    <property type="match status" value="1"/>
</dbReference>
<dbReference type="CDD" id="cd00082">
    <property type="entry name" value="HisKA"/>
    <property type="match status" value="1"/>
</dbReference>
<evidence type="ECO:0000256" key="7">
    <source>
        <dbReference type="ARBA" id="ARBA00022777"/>
    </source>
</evidence>
<keyword evidence="5" id="KW-0808">Transferase</keyword>
<evidence type="ECO:0000256" key="9">
    <source>
        <dbReference type="ARBA" id="ARBA00023012"/>
    </source>
</evidence>
<evidence type="ECO:0000256" key="10">
    <source>
        <dbReference type="SAM" id="Phobius"/>
    </source>
</evidence>
<accession>A0A9D1CTC7</accession>
<keyword evidence="9" id="KW-0902">Two-component regulatory system</keyword>
<dbReference type="PANTHER" id="PTHR42878">
    <property type="entry name" value="TWO-COMPONENT HISTIDINE KINASE"/>
    <property type="match status" value="1"/>
</dbReference>
<keyword evidence="10" id="KW-1133">Transmembrane helix</keyword>
<feature type="transmembrane region" description="Helical" evidence="10">
    <location>
        <begin position="12"/>
        <end position="37"/>
    </location>
</feature>
<evidence type="ECO:0000259" key="11">
    <source>
        <dbReference type="PROSITE" id="PS50109"/>
    </source>
</evidence>
<dbReference type="Pfam" id="PF02518">
    <property type="entry name" value="HATPase_c"/>
    <property type="match status" value="1"/>
</dbReference>
<dbReference type="PROSITE" id="PS50109">
    <property type="entry name" value="HIS_KIN"/>
    <property type="match status" value="1"/>
</dbReference>
<dbReference type="GO" id="GO:0000155">
    <property type="term" value="F:phosphorelay sensor kinase activity"/>
    <property type="evidence" value="ECO:0007669"/>
    <property type="project" value="InterPro"/>
</dbReference>
<keyword evidence="10" id="KW-0472">Membrane</keyword>
<evidence type="ECO:0000256" key="8">
    <source>
        <dbReference type="ARBA" id="ARBA00022840"/>
    </source>
</evidence>
<dbReference type="EMBL" id="DVGA01000095">
    <property type="protein sequence ID" value="HIQ79313.1"/>
    <property type="molecule type" value="Genomic_DNA"/>
</dbReference>
<keyword evidence="6" id="KW-0547">Nucleotide-binding</keyword>
<reference evidence="12" key="1">
    <citation type="submission" date="2020-10" db="EMBL/GenBank/DDBJ databases">
        <authorList>
            <person name="Gilroy R."/>
        </authorList>
    </citation>
    <scope>NUCLEOTIDE SEQUENCE</scope>
    <source>
        <strain evidence="12">ChiBcolR7-354</strain>
    </source>
</reference>
<dbReference type="Proteomes" id="UP000824262">
    <property type="component" value="Unassembled WGS sequence"/>
</dbReference>
<keyword evidence="8" id="KW-0067">ATP-binding</keyword>
<dbReference type="SUPFAM" id="SSF55874">
    <property type="entry name" value="ATPase domain of HSP90 chaperone/DNA topoisomerase II/histidine kinase"/>
    <property type="match status" value="1"/>
</dbReference>
<dbReference type="GO" id="GO:0007234">
    <property type="term" value="P:osmosensory signaling via phosphorelay pathway"/>
    <property type="evidence" value="ECO:0007669"/>
    <property type="project" value="TreeGrafter"/>
</dbReference>
<comment type="subcellular location">
    <subcellularLocation>
        <location evidence="2">Membrane</location>
    </subcellularLocation>
</comment>
<protein>
    <recommendedName>
        <fullName evidence="3">histidine kinase</fullName>
        <ecNumber evidence="3">2.7.13.3</ecNumber>
    </recommendedName>
</protein>
<sequence>MKFRTSLEGFPTRLLLMSSCTIAAVICAAACIAYASGTLEASYWAYLAFMTVTSALGGLLIGYSAWLNSGRERRELEKSRAASEAMETEIKNLEDAAERREEFIASFAHELKTPLTAIIGYADMLRSMELSPKNRFTAAGYIFSEGKRLEALSLKLLDIIVAGKQGVERRKFDAPYFIREVAAVTVPSLAADGMKLEMRWEQGEVEIEPDLFKTLLINLIDNARKASRKGQSVELFGRREDGGYAFYVRDYGRGMRREDLDKITEPFYMIDKSRSRAQNGAGLGLALCQRIAELHGTRLEYESEPGKGTTVRVLLPGEP</sequence>
<dbReference type="Pfam" id="PF00512">
    <property type="entry name" value="HisKA"/>
    <property type="match status" value="1"/>
</dbReference>
<name>A0A9D1CTC7_9FIRM</name>
<comment type="catalytic activity">
    <reaction evidence="1">
        <text>ATP + protein L-histidine = ADP + protein N-phospho-L-histidine.</text>
        <dbReference type="EC" id="2.7.13.3"/>
    </reaction>
</comment>
<feature type="transmembrane region" description="Helical" evidence="10">
    <location>
        <begin position="43"/>
        <end position="66"/>
    </location>
</feature>
<dbReference type="EC" id="2.7.13.3" evidence="3"/>
<dbReference type="Gene3D" id="1.10.287.130">
    <property type="match status" value="1"/>
</dbReference>
<dbReference type="InterPro" id="IPR003661">
    <property type="entry name" value="HisK_dim/P_dom"/>
</dbReference>
<dbReference type="SMART" id="SM00387">
    <property type="entry name" value="HATPase_c"/>
    <property type="match status" value="1"/>
</dbReference>
<dbReference type="CDD" id="cd00075">
    <property type="entry name" value="HATPase"/>
    <property type="match status" value="1"/>
</dbReference>
<dbReference type="InterPro" id="IPR003594">
    <property type="entry name" value="HATPase_dom"/>
</dbReference>
<dbReference type="InterPro" id="IPR036890">
    <property type="entry name" value="HATPase_C_sf"/>
</dbReference>
<evidence type="ECO:0000256" key="4">
    <source>
        <dbReference type="ARBA" id="ARBA00022553"/>
    </source>
</evidence>